<comment type="catalytic activity">
    <reaction evidence="1">
        <text>1-(5-phospho-beta-D-ribosyl)-ATP + H2O = 1-(5-phospho-beta-D-ribosyl)-5'-AMP + diphosphate + H(+)</text>
        <dbReference type="Rhea" id="RHEA:22828"/>
        <dbReference type="ChEBI" id="CHEBI:15377"/>
        <dbReference type="ChEBI" id="CHEBI:15378"/>
        <dbReference type="ChEBI" id="CHEBI:33019"/>
        <dbReference type="ChEBI" id="CHEBI:59457"/>
        <dbReference type="ChEBI" id="CHEBI:73183"/>
        <dbReference type="EC" id="3.6.1.31"/>
    </reaction>
</comment>
<keyword evidence="7" id="KW-0067">ATP-binding</keyword>
<keyword evidence="6" id="KW-0378">Hydrolase</keyword>
<protein>
    <recommendedName>
        <fullName evidence="3">phosphoribosyl-ATP diphosphatase</fullName>
        <ecNumber evidence="3">3.6.1.31</ecNumber>
    </recommendedName>
</protein>
<keyword evidence="5" id="KW-0547">Nucleotide-binding</keyword>
<evidence type="ECO:0000256" key="6">
    <source>
        <dbReference type="ARBA" id="ARBA00022801"/>
    </source>
</evidence>
<keyword evidence="8" id="KW-0368">Histidine biosynthesis</keyword>
<dbReference type="Proteomes" id="UP001064489">
    <property type="component" value="Chromosome 10"/>
</dbReference>
<evidence type="ECO:0000256" key="1">
    <source>
        <dbReference type="ARBA" id="ARBA00001460"/>
    </source>
</evidence>
<proteinExistence type="predicted"/>
<comment type="pathway">
    <text evidence="2">Amino-acid biosynthesis; L-histidine biosynthesis; L-histidine from 5-phospho-alpha-D-ribose 1-diphosphate: step 2/9.</text>
</comment>
<reference evidence="9" key="2">
    <citation type="submission" date="2023-02" db="EMBL/GenBank/DDBJ databases">
        <authorList>
            <person name="Swenson N.G."/>
            <person name="Wegrzyn J.L."/>
            <person name="Mcevoy S.L."/>
        </authorList>
    </citation>
    <scope>NUCLEOTIDE SEQUENCE</scope>
    <source>
        <strain evidence="9">91603</strain>
        <tissue evidence="9">Leaf</tissue>
    </source>
</reference>
<dbReference type="GO" id="GO:0005524">
    <property type="term" value="F:ATP binding"/>
    <property type="evidence" value="ECO:0007669"/>
    <property type="project" value="UniProtKB-KW"/>
</dbReference>
<evidence type="ECO:0000313" key="9">
    <source>
        <dbReference type="EMBL" id="KAI9164696.1"/>
    </source>
</evidence>
<keyword evidence="4" id="KW-0028">Amino-acid biosynthesis</keyword>
<evidence type="ECO:0000313" key="10">
    <source>
        <dbReference type="Proteomes" id="UP001064489"/>
    </source>
</evidence>
<dbReference type="CDD" id="cd11534">
    <property type="entry name" value="NTP-PPase_HisIE_like"/>
    <property type="match status" value="1"/>
</dbReference>
<accession>A0AAD5IH15</accession>
<dbReference type="GO" id="GO:0000105">
    <property type="term" value="P:L-histidine biosynthetic process"/>
    <property type="evidence" value="ECO:0007669"/>
    <property type="project" value="UniProtKB-KW"/>
</dbReference>
<dbReference type="Gene3D" id="1.10.287.1080">
    <property type="entry name" value="MazG-like"/>
    <property type="match status" value="1"/>
</dbReference>
<dbReference type="AlphaFoldDB" id="A0AAD5IH15"/>
<evidence type="ECO:0000256" key="4">
    <source>
        <dbReference type="ARBA" id="ARBA00022605"/>
    </source>
</evidence>
<evidence type="ECO:0000256" key="2">
    <source>
        <dbReference type="ARBA" id="ARBA00005204"/>
    </source>
</evidence>
<reference evidence="9" key="1">
    <citation type="journal article" date="2022" name="Plant J.">
        <title>Strategies of tolerance reflected in two North American maple genomes.</title>
        <authorList>
            <person name="McEvoy S.L."/>
            <person name="Sezen U.U."/>
            <person name="Trouern-Trend A."/>
            <person name="McMahon S.M."/>
            <person name="Schaberg P.G."/>
            <person name="Yang J."/>
            <person name="Wegrzyn J.L."/>
            <person name="Swenson N.G."/>
        </authorList>
    </citation>
    <scope>NUCLEOTIDE SEQUENCE</scope>
    <source>
        <strain evidence="9">91603</strain>
    </source>
</reference>
<evidence type="ECO:0000256" key="3">
    <source>
        <dbReference type="ARBA" id="ARBA00012414"/>
    </source>
</evidence>
<dbReference type="EC" id="3.6.1.31" evidence="3"/>
<dbReference type="EMBL" id="JAJSOW010000105">
    <property type="protein sequence ID" value="KAI9164696.1"/>
    <property type="molecule type" value="Genomic_DNA"/>
</dbReference>
<comment type="caution">
    <text evidence="9">The sequence shown here is derived from an EMBL/GenBank/DDBJ whole genome shotgun (WGS) entry which is preliminary data.</text>
</comment>
<evidence type="ECO:0000256" key="8">
    <source>
        <dbReference type="ARBA" id="ARBA00023102"/>
    </source>
</evidence>
<evidence type="ECO:0000256" key="7">
    <source>
        <dbReference type="ARBA" id="ARBA00022840"/>
    </source>
</evidence>
<dbReference type="InterPro" id="IPR008179">
    <property type="entry name" value="HisE"/>
</dbReference>
<sequence length="164" mass="18504">MDRMEYLLRLVVVVIAFCSTWCARSPFLGSWFVPAHPAGPDTYSGSCYHPMIGSDHSLVIDRHCYCFSAFPDSISTWLGPLPLNKPLYGREKADELCRTPEESEDKSRIASEMADVMYHAIVLLDTQKCKNRGPRSSPAEIFNVRHRGKEKSQGTKLSHHGIFT</sequence>
<evidence type="ECO:0000256" key="5">
    <source>
        <dbReference type="ARBA" id="ARBA00022741"/>
    </source>
</evidence>
<dbReference type="GO" id="GO:0004636">
    <property type="term" value="F:phosphoribosyl-ATP diphosphatase activity"/>
    <property type="evidence" value="ECO:0007669"/>
    <property type="project" value="UniProtKB-EC"/>
</dbReference>
<dbReference type="Pfam" id="PF01503">
    <property type="entry name" value="PRA-PH"/>
    <property type="match status" value="1"/>
</dbReference>
<dbReference type="InterPro" id="IPR021130">
    <property type="entry name" value="PRib-ATP_PPHydrolase-like"/>
</dbReference>
<name>A0AAD5IH15_ACENE</name>
<organism evidence="9 10">
    <name type="scientific">Acer negundo</name>
    <name type="common">Box elder</name>
    <dbReference type="NCBI Taxonomy" id="4023"/>
    <lineage>
        <taxon>Eukaryota</taxon>
        <taxon>Viridiplantae</taxon>
        <taxon>Streptophyta</taxon>
        <taxon>Embryophyta</taxon>
        <taxon>Tracheophyta</taxon>
        <taxon>Spermatophyta</taxon>
        <taxon>Magnoliopsida</taxon>
        <taxon>eudicotyledons</taxon>
        <taxon>Gunneridae</taxon>
        <taxon>Pentapetalae</taxon>
        <taxon>rosids</taxon>
        <taxon>malvids</taxon>
        <taxon>Sapindales</taxon>
        <taxon>Sapindaceae</taxon>
        <taxon>Hippocastanoideae</taxon>
        <taxon>Acereae</taxon>
        <taxon>Acer</taxon>
    </lineage>
</organism>
<gene>
    <name evidence="9" type="ORF">LWI28_000375</name>
</gene>
<keyword evidence="10" id="KW-1185">Reference proteome</keyword>